<dbReference type="Pfam" id="PF03683">
    <property type="entry name" value="UPF0175"/>
    <property type="match status" value="1"/>
</dbReference>
<evidence type="ECO:0000313" key="2">
    <source>
        <dbReference type="Proteomes" id="UP001204798"/>
    </source>
</evidence>
<reference evidence="1 2" key="1">
    <citation type="submission" date="2022-08" db="EMBL/GenBank/DDBJ databases">
        <title>Bacterial and archaeal communities from various locations to study Microbial Dark Matter (Phase II).</title>
        <authorList>
            <person name="Stepanauskas R."/>
        </authorList>
    </citation>
    <scope>NUCLEOTIDE SEQUENCE [LARGE SCALE GENOMIC DNA]</scope>
    <source>
        <strain evidence="1 2">PD1</strain>
    </source>
</reference>
<sequence length="77" mass="8841">MGLVIPDEFLMAAGMTEDELKREIALMLYQQGRITLAQASRFAGMTRLQFQHLLASRRIPVHYDASDLEADLKMMRE</sequence>
<dbReference type="InterPro" id="IPR005368">
    <property type="entry name" value="UPF0175"/>
</dbReference>
<proteinExistence type="predicted"/>
<keyword evidence="2" id="KW-1185">Reference proteome</keyword>
<dbReference type="Proteomes" id="UP001204798">
    <property type="component" value="Unassembled WGS sequence"/>
</dbReference>
<organism evidence="1 2">
    <name type="scientific">Candidatus Fervidibacter sacchari</name>
    <dbReference type="NCBI Taxonomy" id="1448929"/>
    <lineage>
        <taxon>Bacteria</taxon>
        <taxon>Candidatus Fervidibacterota</taxon>
        <taxon>Candidatus Fervidibacter</taxon>
    </lineage>
</organism>
<accession>A0ABT2ESS6</accession>
<evidence type="ECO:0000313" key="1">
    <source>
        <dbReference type="EMBL" id="MCS3921018.1"/>
    </source>
</evidence>
<comment type="caution">
    <text evidence="1">The sequence shown here is derived from an EMBL/GenBank/DDBJ whole genome shotgun (WGS) entry which is preliminary data.</text>
</comment>
<protein>
    <submittedName>
        <fullName evidence="1">HTH domain antitoxin</fullName>
    </submittedName>
</protein>
<dbReference type="EMBL" id="JANUCP010000008">
    <property type="protein sequence ID" value="MCS3921018.1"/>
    <property type="molecule type" value="Genomic_DNA"/>
</dbReference>
<name>A0ABT2ESS6_9BACT</name>
<gene>
    <name evidence="1" type="ORF">M2350_003459</name>
</gene>
<dbReference type="RefSeq" id="WP_259101715.1">
    <property type="nucleotide sequence ID" value="NZ_CP130454.1"/>
</dbReference>